<dbReference type="InterPro" id="IPR013154">
    <property type="entry name" value="ADH-like_N"/>
</dbReference>
<dbReference type="InterPro" id="IPR013149">
    <property type="entry name" value="ADH-like_C"/>
</dbReference>
<dbReference type="InterPro" id="IPR011032">
    <property type="entry name" value="GroES-like_sf"/>
</dbReference>
<dbReference type="InterPro" id="IPR050129">
    <property type="entry name" value="Zn_alcohol_dh"/>
</dbReference>
<feature type="domain" description="Enoyl reductase (ER)" evidence="6">
    <location>
        <begin position="19"/>
        <end position="350"/>
    </location>
</feature>
<dbReference type="RefSeq" id="WP_203148528.1">
    <property type="nucleotide sequence ID" value="NZ_JAEVHL010000044.1"/>
</dbReference>
<keyword evidence="4" id="KW-0560">Oxidoreductase</keyword>
<name>A0ABS1YFJ9_9ACTN</name>
<dbReference type="PROSITE" id="PS00059">
    <property type="entry name" value="ADH_ZINC"/>
    <property type="match status" value="1"/>
</dbReference>
<protein>
    <submittedName>
        <fullName evidence="7">Alcohol dehydrogenase catalytic domain-containing protein</fullName>
    </submittedName>
</protein>
<keyword evidence="8" id="KW-1185">Reference proteome</keyword>
<comment type="similarity">
    <text evidence="5">Belongs to the zinc-containing alcohol dehydrogenase family.</text>
</comment>
<comment type="caution">
    <text evidence="7">The sequence shown here is derived from an EMBL/GenBank/DDBJ whole genome shotgun (WGS) entry which is preliminary data.</text>
</comment>
<evidence type="ECO:0000256" key="2">
    <source>
        <dbReference type="ARBA" id="ARBA00022723"/>
    </source>
</evidence>
<evidence type="ECO:0000256" key="1">
    <source>
        <dbReference type="ARBA" id="ARBA00001947"/>
    </source>
</evidence>
<sequence length="360" mass="37678">MIGTRQPATSPTLAPWPDGTMRAIALVGPHTVAEISLPIPSPAAGTVLIRPRHVGLCGTDLELFHGDSGYLRSGRAHYPHVFGHEWWGEVVAVAPDVRDLAPGDPVVGQTMIPCGGCGSCLRGRRQQCRRMTEVGLYGQQGATADFIRLPAHAVHRLPPRLAEPWAILVEPAVTVVEALHRAGARATDRVAVLGTGTIGLLAVQLALRVTASVTALGVQPSGLAAAARYGAVPHLVDDVPKADFSLVIEASGAAEAFPHALDLTERGGRVALVGVAYEQVAVTPGELALRGLSVLGIQHGIDHYPDVIGLFEHGALDGPGLLAAAVPLDRAVDAFEMLAADRGGRPKVVLELPRRREGTA</sequence>
<evidence type="ECO:0000256" key="5">
    <source>
        <dbReference type="RuleBase" id="RU361277"/>
    </source>
</evidence>
<keyword evidence="2 5" id="KW-0479">Metal-binding</keyword>
<dbReference type="PANTHER" id="PTHR43401">
    <property type="entry name" value="L-THREONINE 3-DEHYDROGENASE"/>
    <property type="match status" value="1"/>
</dbReference>
<evidence type="ECO:0000313" key="7">
    <source>
        <dbReference type="EMBL" id="MBM0276137.1"/>
    </source>
</evidence>
<dbReference type="Gene3D" id="3.40.50.720">
    <property type="entry name" value="NAD(P)-binding Rossmann-like Domain"/>
    <property type="match status" value="1"/>
</dbReference>
<evidence type="ECO:0000313" key="8">
    <source>
        <dbReference type="Proteomes" id="UP000622245"/>
    </source>
</evidence>
<dbReference type="Proteomes" id="UP000622245">
    <property type="component" value="Unassembled WGS sequence"/>
</dbReference>
<dbReference type="SUPFAM" id="SSF50129">
    <property type="entry name" value="GroES-like"/>
    <property type="match status" value="1"/>
</dbReference>
<dbReference type="Gene3D" id="3.90.180.10">
    <property type="entry name" value="Medium-chain alcohol dehydrogenases, catalytic domain"/>
    <property type="match status" value="1"/>
</dbReference>
<dbReference type="SUPFAM" id="SSF51735">
    <property type="entry name" value="NAD(P)-binding Rossmann-fold domains"/>
    <property type="match status" value="1"/>
</dbReference>
<evidence type="ECO:0000259" key="6">
    <source>
        <dbReference type="SMART" id="SM00829"/>
    </source>
</evidence>
<evidence type="ECO:0000256" key="4">
    <source>
        <dbReference type="ARBA" id="ARBA00023002"/>
    </source>
</evidence>
<reference evidence="7 8" key="1">
    <citation type="submission" date="2021-01" db="EMBL/GenBank/DDBJ databases">
        <title>Draft genome sequence of Micromonospora sp. strain STR1s_6.</title>
        <authorList>
            <person name="Karlyshev A."/>
            <person name="Jawad R."/>
        </authorList>
    </citation>
    <scope>NUCLEOTIDE SEQUENCE [LARGE SCALE GENOMIC DNA]</scope>
    <source>
        <strain evidence="7 8">STR1S-6</strain>
    </source>
</reference>
<organism evidence="7 8">
    <name type="scientific">Micromonospora tarensis</name>
    <dbReference type="NCBI Taxonomy" id="2806100"/>
    <lineage>
        <taxon>Bacteria</taxon>
        <taxon>Bacillati</taxon>
        <taxon>Actinomycetota</taxon>
        <taxon>Actinomycetes</taxon>
        <taxon>Micromonosporales</taxon>
        <taxon>Micromonosporaceae</taxon>
        <taxon>Micromonospora</taxon>
    </lineage>
</organism>
<dbReference type="InterPro" id="IPR036291">
    <property type="entry name" value="NAD(P)-bd_dom_sf"/>
</dbReference>
<dbReference type="EMBL" id="JAEVHL010000044">
    <property type="protein sequence ID" value="MBM0276137.1"/>
    <property type="molecule type" value="Genomic_DNA"/>
</dbReference>
<dbReference type="Pfam" id="PF08240">
    <property type="entry name" value="ADH_N"/>
    <property type="match status" value="1"/>
</dbReference>
<dbReference type="InterPro" id="IPR002328">
    <property type="entry name" value="ADH_Zn_CS"/>
</dbReference>
<comment type="cofactor">
    <cofactor evidence="1 5">
        <name>Zn(2+)</name>
        <dbReference type="ChEBI" id="CHEBI:29105"/>
    </cofactor>
</comment>
<proteinExistence type="inferred from homology"/>
<evidence type="ECO:0000256" key="3">
    <source>
        <dbReference type="ARBA" id="ARBA00022833"/>
    </source>
</evidence>
<dbReference type="PANTHER" id="PTHR43401:SF2">
    <property type="entry name" value="L-THREONINE 3-DEHYDROGENASE"/>
    <property type="match status" value="1"/>
</dbReference>
<dbReference type="InterPro" id="IPR020843">
    <property type="entry name" value="ER"/>
</dbReference>
<dbReference type="SMART" id="SM00829">
    <property type="entry name" value="PKS_ER"/>
    <property type="match status" value="1"/>
</dbReference>
<gene>
    <name evidence="7" type="ORF">JM949_12145</name>
</gene>
<dbReference type="Pfam" id="PF00107">
    <property type="entry name" value="ADH_zinc_N"/>
    <property type="match status" value="1"/>
</dbReference>
<accession>A0ABS1YFJ9</accession>
<keyword evidence="3 5" id="KW-0862">Zinc</keyword>